<keyword evidence="2 7" id="KW-0378">Hydrolase</keyword>
<name>C3JCZ5_POREA</name>
<keyword evidence="8" id="KW-1185">Reference proteome</keyword>
<dbReference type="GO" id="GO:0008239">
    <property type="term" value="F:dipeptidyl-peptidase activity"/>
    <property type="evidence" value="ECO:0007669"/>
    <property type="project" value="TreeGrafter"/>
</dbReference>
<dbReference type="InterPro" id="IPR001375">
    <property type="entry name" value="Peptidase_S9_cat"/>
</dbReference>
<keyword evidence="1" id="KW-0645">Protease</keyword>
<dbReference type="InterPro" id="IPR002471">
    <property type="entry name" value="Pept_S9_AS"/>
</dbReference>
<keyword evidence="4" id="KW-0732">Signal</keyword>
<evidence type="ECO:0000256" key="1">
    <source>
        <dbReference type="ARBA" id="ARBA00022670"/>
    </source>
</evidence>
<dbReference type="AlphaFoldDB" id="C3JCZ5"/>
<dbReference type="Pfam" id="PF00326">
    <property type="entry name" value="Peptidase_S9"/>
    <property type="match status" value="1"/>
</dbReference>
<proteinExistence type="predicted"/>
<evidence type="ECO:0000256" key="2">
    <source>
        <dbReference type="ARBA" id="ARBA00022801"/>
    </source>
</evidence>
<dbReference type="GeneID" id="93365409"/>
<evidence type="ECO:0000259" key="6">
    <source>
        <dbReference type="Pfam" id="PF00930"/>
    </source>
</evidence>
<dbReference type="PROSITE" id="PS00708">
    <property type="entry name" value="PRO_ENDOPEP_SER"/>
    <property type="match status" value="1"/>
</dbReference>
<protein>
    <submittedName>
        <fullName evidence="7">Peptidase, S9A/B/C family, catalytic domain protein</fullName>
        <ecNumber evidence="7">3.4.-.-</ecNumber>
    </submittedName>
</protein>
<gene>
    <name evidence="7" type="ORF">POREN0001_0682</name>
</gene>
<accession>C3JCZ5</accession>
<dbReference type="Gene3D" id="2.140.10.30">
    <property type="entry name" value="Dipeptidylpeptidase IV, N-terminal domain"/>
    <property type="match status" value="1"/>
</dbReference>
<dbReference type="EC" id="3.4.-.-" evidence="7"/>
<dbReference type="PANTHER" id="PTHR11731:SF193">
    <property type="entry name" value="DIPEPTIDYL PEPTIDASE 9"/>
    <property type="match status" value="1"/>
</dbReference>
<comment type="caution">
    <text evidence="7">The sequence shown here is derived from an EMBL/GenBank/DDBJ whole genome shotgun (WGS) entry which is preliminary data.</text>
</comment>
<dbReference type="SUPFAM" id="SSF82171">
    <property type="entry name" value="DPP6 N-terminal domain-like"/>
    <property type="match status" value="1"/>
</dbReference>
<feature type="domain" description="Dipeptidylpeptidase IV N-terminal" evidence="6">
    <location>
        <begin position="114"/>
        <end position="453"/>
    </location>
</feature>
<evidence type="ECO:0000256" key="3">
    <source>
        <dbReference type="ARBA" id="ARBA00023180"/>
    </source>
</evidence>
<dbReference type="eggNOG" id="COG0823">
    <property type="taxonomic scope" value="Bacteria"/>
</dbReference>
<dbReference type="SUPFAM" id="SSF53474">
    <property type="entry name" value="alpha/beta-Hydrolases"/>
    <property type="match status" value="1"/>
</dbReference>
<dbReference type="InterPro" id="IPR002469">
    <property type="entry name" value="Peptidase_S9B_N"/>
</dbReference>
<dbReference type="Pfam" id="PF00930">
    <property type="entry name" value="DPPIV_N"/>
    <property type="match status" value="1"/>
</dbReference>
<evidence type="ECO:0000313" key="8">
    <source>
        <dbReference type="Proteomes" id="UP000004295"/>
    </source>
</evidence>
<evidence type="ECO:0000259" key="5">
    <source>
        <dbReference type="Pfam" id="PF00326"/>
    </source>
</evidence>
<feature type="chain" id="PRO_5002926388" evidence="4">
    <location>
        <begin position="27"/>
        <end position="736"/>
    </location>
</feature>
<evidence type="ECO:0000256" key="4">
    <source>
        <dbReference type="SAM" id="SignalP"/>
    </source>
</evidence>
<keyword evidence="3" id="KW-0325">Glycoprotein</keyword>
<dbReference type="PANTHER" id="PTHR11731">
    <property type="entry name" value="PROTEASE FAMILY S9B,C DIPEPTIDYL-PEPTIDASE IV-RELATED"/>
    <property type="match status" value="1"/>
</dbReference>
<evidence type="ECO:0000313" key="7">
    <source>
        <dbReference type="EMBL" id="EEN81967.1"/>
    </source>
</evidence>
<organism evidence="7 8">
    <name type="scientific">Porphyromonas endodontalis (strain ATCC 35406 / DSM 24491 / JCM 8526 / CCUG 16442 / BCRC 14492 / NCTC 13058 / HG 370)</name>
    <name type="common">Bacteroides endodontalis</name>
    <dbReference type="NCBI Taxonomy" id="553175"/>
    <lineage>
        <taxon>Bacteria</taxon>
        <taxon>Pseudomonadati</taxon>
        <taxon>Bacteroidota</taxon>
        <taxon>Bacteroidia</taxon>
        <taxon>Bacteroidales</taxon>
        <taxon>Porphyromonadaceae</taxon>
        <taxon>Porphyromonas</taxon>
    </lineage>
</organism>
<dbReference type="InterPro" id="IPR029058">
    <property type="entry name" value="AB_hydrolase_fold"/>
</dbReference>
<dbReference type="Proteomes" id="UP000004295">
    <property type="component" value="Unassembled WGS sequence"/>
</dbReference>
<feature type="signal peptide" evidence="4">
    <location>
        <begin position="1"/>
        <end position="26"/>
    </location>
</feature>
<dbReference type="eggNOG" id="COG1506">
    <property type="taxonomic scope" value="Bacteria"/>
</dbReference>
<sequence length="736" mass="84032">MNIRISVRPFWVVMVLFMLSSMGVQAQQGKRLFSLKEITNWHFSPRGAGGSFRSMEDGRYYTTLNDAHTAIVQYEFATGREVGTLFDLSQLASRTISKNGDFKTPEKIDDYQISPCGHHILIMTERERIYRRSSRSTTYHYDVRRKQFEPLSSGKLMIPTFSPDGRMVAFVRDNNIFIRKFDYNSEVQVTTDGKRNEVINGATDWVYEEELYCTKLLTWSQDGGYLAFVRFDESEVPAYSMPIYGNGLYPGEYTYKYPKAGEKNSSISLHVYNVDQKVVRPVSLPIDKESYIPRIEFTPINNALAVCTLNRHQNDFRLFLVDPATLIAKQTLRDTDAAYVKIEWVNSLAIDAKGFTMVSEADGYAHLYRYSTTGERVRQLTKGEWDIITLYGVDKEGNAYYQAADETPIRRRILKVSPVGETKVLAGEAGINQATFSQDFSYFLNVYSSSSVAPQYTIRSSKDGKIQRTLEDNKDLTARLAKYNYLPKEFIQLEIGKGITLNGWMQKPVNFDPNKKYPLLMVQYSGPDSQEVLDKFEIDWEFALAQEGYIVACVDGRGTGARGREWRKCTYMNLGILESDDQIAAAKAFGKYSYIDASRIGIWGWSFGGYMTLLSLCRGEGTFKAGVSIAPVTDWRFYDSIYTERYLRTPQENPEGYRKGAPLALADRLKGNLLIIHGSADDNVHLQNTMDFTEKLVQSDVPFEMAVYTDRDHGIYGGNTRYHLFSRIINYLKKNL</sequence>
<dbReference type="EMBL" id="ACNN01000036">
    <property type="protein sequence ID" value="EEN81967.1"/>
    <property type="molecule type" value="Genomic_DNA"/>
</dbReference>
<dbReference type="GO" id="GO:0004252">
    <property type="term" value="F:serine-type endopeptidase activity"/>
    <property type="evidence" value="ECO:0007669"/>
    <property type="project" value="InterPro"/>
</dbReference>
<reference evidence="7 8" key="1">
    <citation type="submission" date="2009-04" db="EMBL/GenBank/DDBJ databases">
        <authorList>
            <person name="Sebastian Y."/>
            <person name="Madupu R."/>
            <person name="Durkin A.S."/>
            <person name="Torralba M."/>
            <person name="Methe B."/>
            <person name="Sutton G.G."/>
            <person name="Strausberg R.L."/>
            <person name="Nelson K.E."/>
        </authorList>
    </citation>
    <scope>NUCLEOTIDE SEQUENCE [LARGE SCALE GENOMIC DNA]</scope>
    <source>
        <strain evidence="8">ATCC 35406 / BCRC 14492 / JCM 8526 / NCTC 13058 / HG 370</strain>
    </source>
</reference>
<dbReference type="ESTHER" id="9porp-c3jcz5">
    <property type="family name" value="DPP4N_Peptidase_S9"/>
</dbReference>
<dbReference type="STRING" id="553175.POREN0001_0682"/>
<feature type="domain" description="Peptidase S9 prolyl oligopeptidase catalytic" evidence="5">
    <location>
        <begin position="538"/>
        <end position="736"/>
    </location>
</feature>
<dbReference type="FunFam" id="3.40.50.1820:FF:000003">
    <property type="entry name" value="Dipeptidyl peptidase 4"/>
    <property type="match status" value="1"/>
</dbReference>
<dbReference type="RefSeq" id="WP_004335369.1">
    <property type="nucleotide sequence ID" value="NZ_ACNN01000036.1"/>
</dbReference>
<dbReference type="GO" id="GO:0006508">
    <property type="term" value="P:proteolysis"/>
    <property type="evidence" value="ECO:0007669"/>
    <property type="project" value="UniProtKB-KW"/>
</dbReference>
<dbReference type="InterPro" id="IPR050278">
    <property type="entry name" value="Serine_Prot_S9B/DPPIV"/>
</dbReference>
<dbReference type="Gene3D" id="3.40.50.1820">
    <property type="entry name" value="alpha/beta hydrolase"/>
    <property type="match status" value="1"/>
</dbReference>